<proteinExistence type="inferred from homology"/>
<dbReference type="InterPro" id="IPR015590">
    <property type="entry name" value="Aldehyde_DH_dom"/>
</dbReference>
<dbReference type="Proteomes" id="UP001186452">
    <property type="component" value="Unassembled WGS sequence"/>
</dbReference>
<dbReference type="RefSeq" id="WP_317522984.1">
    <property type="nucleotide sequence ID" value="NZ_JAWJZI010000005.1"/>
</dbReference>
<dbReference type="InterPro" id="IPR044086">
    <property type="entry name" value="LUC3-like"/>
</dbReference>
<evidence type="ECO:0000313" key="6">
    <source>
        <dbReference type="Proteomes" id="UP001186452"/>
    </source>
</evidence>
<dbReference type="SUPFAM" id="SSF53720">
    <property type="entry name" value="ALDH-like"/>
    <property type="match status" value="1"/>
</dbReference>
<dbReference type="Gene3D" id="3.40.605.10">
    <property type="entry name" value="Aldehyde Dehydrogenase, Chain A, domain 1"/>
    <property type="match status" value="1"/>
</dbReference>
<evidence type="ECO:0000256" key="1">
    <source>
        <dbReference type="ARBA" id="ARBA00023002"/>
    </source>
</evidence>
<dbReference type="InterPro" id="IPR016162">
    <property type="entry name" value="Ald_DH_N"/>
</dbReference>
<organism evidence="5 6">
    <name type="scientific">Photobacterium rosenbergii</name>
    <dbReference type="NCBI Taxonomy" id="294936"/>
    <lineage>
        <taxon>Bacteria</taxon>
        <taxon>Pseudomonadati</taxon>
        <taxon>Pseudomonadota</taxon>
        <taxon>Gammaproteobacteria</taxon>
        <taxon>Vibrionales</taxon>
        <taxon>Vibrionaceae</taxon>
        <taxon>Photobacterium</taxon>
    </lineage>
</organism>
<evidence type="ECO:0000256" key="3">
    <source>
        <dbReference type="RuleBase" id="RU003345"/>
    </source>
</evidence>
<dbReference type="PROSITE" id="PS00070">
    <property type="entry name" value="ALDEHYDE_DEHYDR_CYS"/>
    <property type="match status" value="1"/>
</dbReference>
<dbReference type="InterPro" id="IPR029510">
    <property type="entry name" value="Ald_DH_CS_GLU"/>
</dbReference>
<evidence type="ECO:0000313" key="5">
    <source>
        <dbReference type="EMBL" id="MDV5170193.1"/>
    </source>
</evidence>
<dbReference type="CDD" id="cd07106">
    <property type="entry name" value="ALDH_AldA-AAD23400"/>
    <property type="match status" value="1"/>
</dbReference>
<sequence>MYHFSMTIDGEAVSSDQTLSVINPSTEEVFATCPLGNSAHVEQAVQAADRAFTSWRELDDSVRVEKINALASILEANMPELTQLVTQETGKPINGLNGIGSVMEVGASIAWTQYTASLALGNDLIEDSDVAKVEVIRQPLGVVASITPWNWPLMIAIWHVIPALRAGNTVVIKPSPLTPMSTLRFVELASSVLPAGVLNVVTGEAEVGEALVSHSLVNKIVFTGSTQTGKHIMRSASASLKRLTLELGGNDAGIILPDAKVEDITEKLFAAAFHNNGQTCACLKRLYVHESIFDDVCTALAGIAQAVTVGDGMSEDTQLGPLQNAQQFSKVHHLVQEAIAQGATVLAGGKPVEGKGFFFAPTLLVDVKHGMQIVDEEQFGPVLPIIKYSEIEEAIELANSTPYGLGASLWTGDVEQAQRIAARIESGSVWINDHGAIQPNAPFGGIKQSGLGVEFGEYGLHEYVALKTVKVCKA</sequence>
<keyword evidence="1 3" id="KW-0560">Oxidoreductase</keyword>
<dbReference type="Gene3D" id="3.40.309.10">
    <property type="entry name" value="Aldehyde Dehydrogenase, Chain A, domain 2"/>
    <property type="match status" value="1"/>
</dbReference>
<gene>
    <name evidence="5" type="ORF">R2X38_14405</name>
</gene>
<feature type="domain" description="Aldehyde dehydrogenase" evidence="4">
    <location>
        <begin position="15"/>
        <end position="469"/>
    </location>
</feature>
<accession>A0ABU3ZJ79</accession>
<protein>
    <submittedName>
        <fullName evidence="5">Aldehyde dehydrogenase family protein</fullName>
    </submittedName>
</protein>
<dbReference type="Pfam" id="PF00171">
    <property type="entry name" value="Aldedh"/>
    <property type="match status" value="1"/>
</dbReference>
<comment type="caution">
    <text evidence="5">The sequence shown here is derived from an EMBL/GenBank/DDBJ whole genome shotgun (WGS) entry which is preliminary data.</text>
</comment>
<name>A0ABU3ZJ79_9GAMM</name>
<comment type="similarity">
    <text evidence="3">Belongs to the aldehyde dehydrogenase family.</text>
</comment>
<dbReference type="InterPro" id="IPR016161">
    <property type="entry name" value="Ald_DH/histidinol_DH"/>
</dbReference>
<reference evidence="5 6" key="1">
    <citation type="submission" date="2023-10" db="EMBL/GenBank/DDBJ databases">
        <title>Marine bacteria isolated from horseshoe crab.</title>
        <authorList>
            <person name="Cheng T.H."/>
        </authorList>
    </citation>
    <scope>NUCLEOTIDE SEQUENCE [LARGE SCALE GENOMIC DNA]</scope>
    <source>
        <strain evidence="5 6">HSC6</strain>
    </source>
</reference>
<keyword evidence="6" id="KW-1185">Reference proteome</keyword>
<dbReference type="PROSITE" id="PS00687">
    <property type="entry name" value="ALDEHYDE_DEHYDR_GLU"/>
    <property type="match status" value="1"/>
</dbReference>
<dbReference type="PANTHER" id="PTHR11699">
    <property type="entry name" value="ALDEHYDE DEHYDROGENASE-RELATED"/>
    <property type="match status" value="1"/>
</dbReference>
<feature type="active site" evidence="2">
    <location>
        <position position="246"/>
    </location>
</feature>
<evidence type="ECO:0000256" key="2">
    <source>
        <dbReference type="PROSITE-ProRule" id="PRU10007"/>
    </source>
</evidence>
<dbReference type="InterPro" id="IPR016163">
    <property type="entry name" value="Ald_DH_C"/>
</dbReference>
<dbReference type="EMBL" id="JAWJZI010000005">
    <property type="protein sequence ID" value="MDV5170193.1"/>
    <property type="molecule type" value="Genomic_DNA"/>
</dbReference>
<dbReference type="InterPro" id="IPR016160">
    <property type="entry name" value="Ald_DH_CS_CYS"/>
</dbReference>
<evidence type="ECO:0000259" key="4">
    <source>
        <dbReference type="Pfam" id="PF00171"/>
    </source>
</evidence>